<evidence type="ECO:0000313" key="1">
    <source>
        <dbReference type="EMBL" id="MBX60286.1"/>
    </source>
</evidence>
<name>A0A2P2PZZ2_RHIMU</name>
<dbReference type="EMBL" id="GGEC01079802">
    <property type="protein sequence ID" value="MBX60286.1"/>
    <property type="molecule type" value="Transcribed_RNA"/>
</dbReference>
<proteinExistence type="predicted"/>
<reference evidence="1" key="1">
    <citation type="submission" date="2018-02" db="EMBL/GenBank/DDBJ databases">
        <title>Rhizophora mucronata_Transcriptome.</title>
        <authorList>
            <person name="Meera S.P."/>
            <person name="Sreeshan A."/>
            <person name="Augustine A."/>
        </authorList>
    </citation>
    <scope>NUCLEOTIDE SEQUENCE</scope>
    <source>
        <tissue evidence="1">Leaf</tissue>
    </source>
</reference>
<dbReference type="AlphaFoldDB" id="A0A2P2PZZ2"/>
<protein>
    <submittedName>
        <fullName evidence="1">Uncharacterized protein</fullName>
    </submittedName>
</protein>
<accession>A0A2P2PZZ2</accession>
<sequence length="60" mass="7115">MAILTSDRSHISSNRIGNLYWKSHNPVISYAQCQHSVPLCSTKWLIYHYHFRVHHIIKIL</sequence>
<organism evidence="1">
    <name type="scientific">Rhizophora mucronata</name>
    <name type="common">Asiatic mangrove</name>
    <dbReference type="NCBI Taxonomy" id="61149"/>
    <lineage>
        <taxon>Eukaryota</taxon>
        <taxon>Viridiplantae</taxon>
        <taxon>Streptophyta</taxon>
        <taxon>Embryophyta</taxon>
        <taxon>Tracheophyta</taxon>
        <taxon>Spermatophyta</taxon>
        <taxon>Magnoliopsida</taxon>
        <taxon>eudicotyledons</taxon>
        <taxon>Gunneridae</taxon>
        <taxon>Pentapetalae</taxon>
        <taxon>rosids</taxon>
        <taxon>fabids</taxon>
        <taxon>Malpighiales</taxon>
        <taxon>Rhizophoraceae</taxon>
        <taxon>Rhizophora</taxon>
    </lineage>
</organism>